<accession>A0A8T0SHS9</accession>
<name>A0A8T0SHS9_PANVG</name>
<dbReference type="AlphaFoldDB" id="A0A8T0SHS9"/>
<proteinExistence type="predicted"/>
<dbReference type="Pfam" id="PF24758">
    <property type="entry name" value="LRR_At5g56370"/>
    <property type="match status" value="1"/>
</dbReference>
<dbReference type="Proteomes" id="UP000823388">
    <property type="component" value="Chromosome 5K"/>
</dbReference>
<feature type="domain" description="FBD" evidence="1">
    <location>
        <begin position="161"/>
        <end position="202"/>
    </location>
</feature>
<evidence type="ECO:0000259" key="2">
    <source>
        <dbReference type="Pfam" id="PF24758"/>
    </source>
</evidence>
<dbReference type="Pfam" id="PF08387">
    <property type="entry name" value="FBD"/>
    <property type="match status" value="1"/>
</dbReference>
<evidence type="ECO:0000313" key="3">
    <source>
        <dbReference type="EMBL" id="KAG2596493.1"/>
    </source>
</evidence>
<dbReference type="InterPro" id="IPR055411">
    <property type="entry name" value="LRR_FXL15/At3g58940/PEG3-like"/>
</dbReference>
<sequence length="247" mass="28065">MLSGCPALNSLTLGYSSGFRQFKINALKLKYVNMYFHGSDADRLQELIVENAPCLETLHHEGPYKDNITISIISAPKLKILGRLTDNISRLELGFTVFKGLPDVRMATVMRTLKVLALRLDKLRLDVVINFMKCFPCVEKLYIKTPTAGENTQRHCSPGRIECFDHHLKKLQISYYSGKRPHAEFAKFFLLLNAGVLESLVLDASRNNKFGWWIENQRRQLCPEKKASVGAQIDFTFGDCSSYLRDG</sequence>
<keyword evidence="4" id="KW-1185">Reference proteome</keyword>
<feature type="domain" description="F-box/LRR-repeat protein 15/At3g58940/PEG3-like LRR" evidence="2">
    <location>
        <begin position="1"/>
        <end position="143"/>
    </location>
</feature>
<dbReference type="InterPro" id="IPR055302">
    <property type="entry name" value="F-box_dom-containing"/>
</dbReference>
<evidence type="ECO:0008006" key="5">
    <source>
        <dbReference type="Google" id="ProtNLM"/>
    </source>
</evidence>
<dbReference type="InterPro" id="IPR006566">
    <property type="entry name" value="FBD"/>
</dbReference>
<gene>
    <name evidence="3" type="ORF">PVAP13_5KG165500</name>
</gene>
<dbReference type="PANTHER" id="PTHR32141:SF160">
    <property type="entry name" value="F-BOX DOMAIN-CONTAINING PROTEIN"/>
    <property type="match status" value="1"/>
</dbReference>
<evidence type="ECO:0000313" key="4">
    <source>
        <dbReference type="Proteomes" id="UP000823388"/>
    </source>
</evidence>
<evidence type="ECO:0000259" key="1">
    <source>
        <dbReference type="Pfam" id="PF08387"/>
    </source>
</evidence>
<reference evidence="3" key="1">
    <citation type="submission" date="2020-05" db="EMBL/GenBank/DDBJ databases">
        <title>WGS assembly of Panicum virgatum.</title>
        <authorList>
            <person name="Lovell J.T."/>
            <person name="Jenkins J."/>
            <person name="Shu S."/>
            <person name="Juenger T.E."/>
            <person name="Schmutz J."/>
        </authorList>
    </citation>
    <scope>NUCLEOTIDE SEQUENCE</scope>
    <source>
        <strain evidence="3">AP13</strain>
    </source>
</reference>
<organism evidence="3 4">
    <name type="scientific">Panicum virgatum</name>
    <name type="common">Blackwell switchgrass</name>
    <dbReference type="NCBI Taxonomy" id="38727"/>
    <lineage>
        <taxon>Eukaryota</taxon>
        <taxon>Viridiplantae</taxon>
        <taxon>Streptophyta</taxon>
        <taxon>Embryophyta</taxon>
        <taxon>Tracheophyta</taxon>
        <taxon>Spermatophyta</taxon>
        <taxon>Magnoliopsida</taxon>
        <taxon>Liliopsida</taxon>
        <taxon>Poales</taxon>
        <taxon>Poaceae</taxon>
        <taxon>PACMAD clade</taxon>
        <taxon>Panicoideae</taxon>
        <taxon>Panicodae</taxon>
        <taxon>Paniceae</taxon>
        <taxon>Panicinae</taxon>
        <taxon>Panicum</taxon>
        <taxon>Panicum sect. Hiantes</taxon>
    </lineage>
</organism>
<comment type="caution">
    <text evidence="3">The sequence shown here is derived from an EMBL/GenBank/DDBJ whole genome shotgun (WGS) entry which is preliminary data.</text>
</comment>
<protein>
    <recommendedName>
        <fullName evidence="5">FBD domain-containing protein</fullName>
    </recommendedName>
</protein>
<dbReference type="PANTHER" id="PTHR32141">
    <property type="match status" value="1"/>
</dbReference>
<dbReference type="EMBL" id="CM029045">
    <property type="protein sequence ID" value="KAG2596493.1"/>
    <property type="molecule type" value="Genomic_DNA"/>
</dbReference>